<dbReference type="SUPFAM" id="SSF52540">
    <property type="entry name" value="P-loop containing nucleoside triphosphate hydrolases"/>
    <property type="match status" value="1"/>
</dbReference>
<keyword evidence="6" id="KW-1185">Reference proteome</keyword>
<gene>
    <name evidence="5" type="ORF">URODEC1_LOCUS66379</name>
</gene>
<evidence type="ECO:0000256" key="2">
    <source>
        <dbReference type="ARBA" id="ARBA00022679"/>
    </source>
</evidence>
<dbReference type="AlphaFoldDB" id="A0ABC9BMR9"/>
<accession>A0ABC9BMR9</accession>
<protein>
    <recommendedName>
        <fullName evidence="3">Sulfotransferase</fullName>
        <ecNumber evidence="3">2.8.2.-</ecNumber>
    </recommendedName>
</protein>
<dbReference type="InterPro" id="IPR000863">
    <property type="entry name" value="Sulfotransferase_dom"/>
</dbReference>
<dbReference type="EC" id="2.8.2.-" evidence="3"/>
<dbReference type="EMBL" id="OZ075136">
    <property type="protein sequence ID" value="CAL5003372.1"/>
    <property type="molecule type" value="Genomic_DNA"/>
</dbReference>
<dbReference type="Gene3D" id="3.40.50.300">
    <property type="entry name" value="P-loop containing nucleotide triphosphate hydrolases"/>
    <property type="match status" value="1"/>
</dbReference>
<dbReference type="EMBL" id="OZ075136">
    <property type="protein sequence ID" value="CAL5003371.1"/>
    <property type="molecule type" value="Genomic_DNA"/>
</dbReference>
<evidence type="ECO:0000313" key="6">
    <source>
        <dbReference type="Proteomes" id="UP001497457"/>
    </source>
</evidence>
<proteinExistence type="inferred from homology"/>
<evidence type="ECO:0000313" key="5">
    <source>
        <dbReference type="EMBL" id="CAL5003372.1"/>
    </source>
</evidence>
<organism evidence="5 6">
    <name type="scientific">Urochloa decumbens</name>
    <dbReference type="NCBI Taxonomy" id="240449"/>
    <lineage>
        <taxon>Eukaryota</taxon>
        <taxon>Viridiplantae</taxon>
        <taxon>Streptophyta</taxon>
        <taxon>Embryophyta</taxon>
        <taxon>Tracheophyta</taxon>
        <taxon>Spermatophyta</taxon>
        <taxon>Magnoliopsida</taxon>
        <taxon>Liliopsida</taxon>
        <taxon>Poales</taxon>
        <taxon>Poaceae</taxon>
        <taxon>PACMAD clade</taxon>
        <taxon>Panicoideae</taxon>
        <taxon>Panicodae</taxon>
        <taxon>Paniceae</taxon>
        <taxon>Melinidinae</taxon>
        <taxon>Urochloa</taxon>
    </lineage>
</organism>
<dbReference type="InterPro" id="IPR027417">
    <property type="entry name" value="P-loop_NTPase"/>
</dbReference>
<sequence>MEQAKDERAIHSSSEAISSQIHSTELLSKLPTREGWTQPLVLYKNFWLRPPFSINIMHLQNSFKARQDDIIIASNPKCGTTWLKALAFAVTNRSRYEFGNHPLLFRHPQQVVPFIEIPHDVELTYVDTLPSPRLLATHMPFSLLPDSITSCGCRIVYICREPKDAFVSRWHFENKISREYSINVEDALAMFLEGFSPYGPFWEHCLEYWRESIANPDKVLFLKYEDMTSEPVKYVKRIATFLGAPFSIKEEEDGVPEKIVRLCSFEKLSGLHASQAGDIARRGNLVLEKSVFFRKGTVGDWVNHISQEMGRKIDRVMEEKLKGSGLVF</sequence>
<evidence type="ECO:0000259" key="4">
    <source>
        <dbReference type="Pfam" id="PF00685"/>
    </source>
</evidence>
<dbReference type="GO" id="GO:0016740">
    <property type="term" value="F:transferase activity"/>
    <property type="evidence" value="ECO:0007669"/>
    <property type="project" value="UniProtKB-KW"/>
</dbReference>
<evidence type="ECO:0000256" key="3">
    <source>
        <dbReference type="RuleBase" id="RU361155"/>
    </source>
</evidence>
<dbReference type="PANTHER" id="PTHR11783">
    <property type="entry name" value="SULFOTRANSFERASE SULT"/>
    <property type="match status" value="1"/>
</dbReference>
<feature type="domain" description="Sulfotransferase" evidence="4">
    <location>
        <begin position="67"/>
        <end position="325"/>
    </location>
</feature>
<keyword evidence="2 3" id="KW-0808">Transferase</keyword>
<reference evidence="5 6" key="1">
    <citation type="submission" date="2024-10" db="EMBL/GenBank/DDBJ databases">
        <authorList>
            <person name="Ryan C."/>
        </authorList>
    </citation>
    <scope>NUCLEOTIDE SEQUENCE [LARGE SCALE GENOMIC DNA]</scope>
</reference>
<name>A0ABC9BMR9_9POAL</name>
<dbReference type="Pfam" id="PF00685">
    <property type="entry name" value="Sulfotransfer_1"/>
    <property type="match status" value="1"/>
</dbReference>
<comment type="similarity">
    <text evidence="1 3">Belongs to the sulfotransferase 1 family.</text>
</comment>
<evidence type="ECO:0000256" key="1">
    <source>
        <dbReference type="ARBA" id="ARBA00005771"/>
    </source>
</evidence>
<dbReference type="Proteomes" id="UP001497457">
    <property type="component" value="Chromosome 26rd"/>
</dbReference>